<feature type="non-terminal residue" evidence="2">
    <location>
        <position position="117"/>
    </location>
</feature>
<comment type="caution">
    <text evidence="2">The sequence shown here is derived from an EMBL/GenBank/DDBJ whole genome shotgun (WGS) entry which is preliminary data.</text>
</comment>
<organism evidence="2 3">
    <name type="scientific">Electrophorus voltai</name>
    <dbReference type="NCBI Taxonomy" id="2609070"/>
    <lineage>
        <taxon>Eukaryota</taxon>
        <taxon>Metazoa</taxon>
        <taxon>Chordata</taxon>
        <taxon>Craniata</taxon>
        <taxon>Vertebrata</taxon>
        <taxon>Euteleostomi</taxon>
        <taxon>Actinopterygii</taxon>
        <taxon>Neopterygii</taxon>
        <taxon>Teleostei</taxon>
        <taxon>Ostariophysi</taxon>
        <taxon>Gymnotiformes</taxon>
        <taxon>Gymnotoidei</taxon>
        <taxon>Gymnotidae</taxon>
        <taxon>Electrophorus</taxon>
    </lineage>
</organism>
<dbReference type="Proteomes" id="UP001239994">
    <property type="component" value="Unassembled WGS sequence"/>
</dbReference>
<gene>
    <name evidence="2" type="ORF">P4O66_016896</name>
</gene>
<dbReference type="AlphaFoldDB" id="A0AAD9DQT4"/>
<evidence type="ECO:0000256" key="1">
    <source>
        <dbReference type="SAM" id="MobiDB-lite"/>
    </source>
</evidence>
<feature type="compositionally biased region" description="Basic residues" evidence="1">
    <location>
        <begin position="1"/>
        <end position="12"/>
    </location>
</feature>
<accession>A0AAD9DQT4</accession>
<protein>
    <submittedName>
        <fullName evidence="2">Uncharacterized protein</fullName>
    </submittedName>
</protein>
<name>A0AAD9DQT4_9TELE</name>
<dbReference type="EMBL" id="JAROKS010000023">
    <property type="protein sequence ID" value="KAK1788462.1"/>
    <property type="molecule type" value="Genomic_DNA"/>
</dbReference>
<reference evidence="2" key="1">
    <citation type="submission" date="2023-03" db="EMBL/GenBank/DDBJ databases">
        <title>Electrophorus voltai genome.</title>
        <authorList>
            <person name="Bian C."/>
        </authorList>
    </citation>
    <scope>NUCLEOTIDE SEQUENCE</scope>
    <source>
        <strain evidence="2">CB-2022</strain>
        <tissue evidence="2">Muscle</tissue>
    </source>
</reference>
<evidence type="ECO:0000313" key="3">
    <source>
        <dbReference type="Proteomes" id="UP001239994"/>
    </source>
</evidence>
<evidence type="ECO:0000313" key="2">
    <source>
        <dbReference type="EMBL" id="KAK1788462.1"/>
    </source>
</evidence>
<feature type="region of interest" description="Disordered" evidence="1">
    <location>
        <begin position="1"/>
        <end position="21"/>
    </location>
</feature>
<keyword evidence="3" id="KW-1185">Reference proteome</keyword>
<sequence>MDANTHPKRRPRAGGAVRRGPSSINLPCHGCVFGARSERRKSATPQSVSARARQGARCCAAGTARPLLALYELSPAAGLLRVSTALRSSLQMSPAQQRAGACLAGRSAPSWNALRDI</sequence>
<proteinExistence type="predicted"/>